<feature type="compositionally biased region" description="Basic and acidic residues" evidence="1">
    <location>
        <begin position="289"/>
        <end position="326"/>
    </location>
</feature>
<feature type="region of interest" description="Disordered" evidence="1">
    <location>
        <begin position="289"/>
        <end position="353"/>
    </location>
</feature>
<proteinExistence type="predicted"/>
<accession>A0A9J6E1M2</accession>
<gene>
    <name evidence="2" type="ORF">HPB51_013662</name>
</gene>
<dbReference type="EMBL" id="JABSTU010000006">
    <property type="protein sequence ID" value="KAH8028158.1"/>
    <property type="molecule type" value="Genomic_DNA"/>
</dbReference>
<reference evidence="2" key="2">
    <citation type="submission" date="2021-09" db="EMBL/GenBank/DDBJ databases">
        <authorList>
            <person name="Jia N."/>
            <person name="Wang J."/>
            <person name="Shi W."/>
            <person name="Du L."/>
            <person name="Sun Y."/>
            <person name="Zhan W."/>
            <person name="Jiang J."/>
            <person name="Wang Q."/>
            <person name="Zhang B."/>
            <person name="Ji P."/>
            <person name="Sakyi L.B."/>
            <person name="Cui X."/>
            <person name="Yuan T."/>
            <person name="Jiang B."/>
            <person name="Yang W."/>
            <person name="Lam T.T.-Y."/>
            <person name="Chang Q."/>
            <person name="Ding S."/>
            <person name="Wang X."/>
            <person name="Zhu J."/>
            <person name="Ruan X."/>
            <person name="Zhao L."/>
            <person name="Wei J."/>
            <person name="Que T."/>
            <person name="Du C."/>
            <person name="Cheng J."/>
            <person name="Dai P."/>
            <person name="Han X."/>
            <person name="Huang E."/>
            <person name="Gao Y."/>
            <person name="Liu J."/>
            <person name="Shao H."/>
            <person name="Ye R."/>
            <person name="Li L."/>
            <person name="Wei W."/>
            <person name="Wang X."/>
            <person name="Wang C."/>
            <person name="Huo Q."/>
            <person name="Li W."/>
            <person name="Guo W."/>
            <person name="Chen H."/>
            <person name="Chen S."/>
            <person name="Zhou L."/>
            <person name="Zhou L."/>
            <person name="Ni X."/>
            <person name="Tian J."/>
            <person name="Zhou Y."/>
            <person name="Sheng Y."/>
            <person name="Liu T."/>
            <person name="Pan Y."/>
            <person name="Xia L."/>
            <person name="Li J."/>
            <person name="Zhao F."/>
            <person name="Cao W."/>
        </authorList>
    </citation>
    <scope>NUCLEOTIDE SEQUENCE</scope>
    <source>
        <strain evidence="2">Rmic-2018</strain>
        <tissue evidence="2">Larvae</tissue>
    </source>
</reference>
<evidence type="ECO:0000256" key="1">
    <source>
        <dbReference type="SAM" id="MobiDB-lite"/>
    </source>
</evidence>
<sequence length="526" mass="58330">MLRIFGKDFNKQKRCNTETKPGSLSAYDVQFVIFKPTTRHIAPVNNERLRSFSRRSTSTWSCSKTCSPRTRGKRGRRDASDARPNNGGGDRDGRRLAEPLDPIVDDMCDERCSRAFGLPLLGLAFLTVVLPVAVHHYSSAQNDTAQSSQLYSTSNRFYPSPRPVRFNYFADSMLMQSATTPRHAEAWQRNDSSGIGRIILDWQRLLGVKLKTNTTSTTARTSTSSTKRQNLERLETSRSGSTSSNVYGAPPTSAGVDKNADANERPYWPPPIGPQNLLAQGRRFFEKKSTLRTRSRDSNGAGDEHPHDAQVEYDVRRRGTDQRLPKDSSVTETDGATERGSPGGAPTGEPVPPLGGSQLWCVYQPVGDAHVGTAMDDDEYRLDDVPVSLCTAVVYCCLDLWRHGVRTYQPSSTARPRGPPGGRWYDRHSVEEYQHEGDGGPQGIYHFSRLRKLRGAPPTLKLYAMLGGHDRTTYNFTRKMADVSPDEATPDDRDASNGRGRQRNARRQNDVDSANAGVPPGTRAVP</sequence>
<name>A0A9J6E1M2_RHIMP</name>
<dbReference type="AlphaFoldDB" id="A0A9J6E1M2"/>
<reference evidence="2" key="1">
    <citation type="journal article" date="2020" name="Cell">
        <title>Large-Scale Comparative Analyses of Tick Genomes Elucidate Their Genetic Diversity and Vector Capacities.</title>
        <authorList>
            <consortium name="Tick Genome and Microbiome Consortium (TIGMIC)"/>
            <person name="Jia N."/>
            <person name="Wang J."/>
            <person name="Shi W."/>
            <person name="Du L."/>
            <person name="Sun Y."/>
            <person name="Zhan W."/>
            <person name="Jiang J.F."/>
            <person name="Wang Q."/>
            <person name="Zhang B."/>
            <person name="Ji P."/>
            <person name="Bell-Sakyi L."/>
            <person name="Cui X.M."/>
            <person name="Yuan T.T."/>
            <person name="Jiang B.G."/>
            <person name="Yang W.F."/>
            <person name="Lam T.T."/>
            <person name="Chang Q.C."/>
            <person name="Ding S.J."/>
            <person name="Wang X.J."/>
            <person name="Zhu J.G."/>
            <person name="Ruan X.D."/>
            <person name="Zhao L."/>
            <person name="Wei J.T."/>
            <person name="Ye R.Z."/>
            <person name="Que T.C."/>
            <person name="Du C.H."/>
            <person name="Zhou Y.H."/>
            <person name="Cheng J.X."/>
            <person name="Dai P.F."/>
            <person name="Guo W.B."/>
            <person name="Han X.H."/>
            <person name="Huang E.J."/>
            <person name="Li L.F."/>
            <person name="Wei W."/>
            <person name="Gao Y.C."/>
            <person name="Liu J.Z."/>
            <person name="Shao H.Z."/>
            <person name="Wang X."/>
            <person name="Wang C.C."/>
            <person name="Yang T.C."/>
            <person name="Huo Q.B."/>
            <person name="Li W."/>
            <person name="Chen H.Y."/>
            <person name="Chen S.E."/>
            <person name="Zhou L.G."/>
            <person name="Ni X.B."/>
            <person name="Tian J.H."/>
            <person name="Sheng Y."/>
            <person name="Liu T."/>
            <person name="Pan Y.S."/>
            <person name="Xia L.Y."/>
            <person name="Li J."/>
            <person name="Zhao F."/>
            <person name="Cao W.C."/>
        </authorList>
    </citation>
    <scope>NUCLEOTIDE SEQUENCE</scope>
    <source>
        <strain evidence="2">Rmic-2018</strain>
    </source>
</reference>
<feature type="region of interest" description="Disordered" evidence="1">
    <location>
        <begin position="59"/>
        <end position="97"/>
    </location>
</feature>
<feature type="compositionally biased region" description="Low complexity" evidence="1">
    <location>
        <begin position="214"/>
        <end position="226"/>
    </location>
</feature>
<protein>
    <submittedName>
        <fullName evidence="2">Uncharacterized protein</fullName>
    </submittedName>
</protein>
<comment type="caution">
    <text evidence="2">The sequence shown here is derived from an EMBL/GenBank/DDBJ whole genome shotgun (WGS) entry which is preliminary data.</text>
</comment>
<dbReference type="Proteomes" id="UP000821866">
    <property type="component" value="Chromosome 4"/>
</dbReference>
<organism evidence="2 3">
    <name type="scientific">Rhipicephalus microplus</name>
    <name type="common">Cattle tick</name>
    <name type="synonym">Boophilus microplus</name>
    <dbReference type="NCBI Taxonomy" id="6941"/>
    <lineage>
        <taxon>Eukaryota</taxon>
        <taxon>Metazoa</taxon>
        <taxon>Ecdysozoa</taxon>
        <taxon>Arthropoda</taxon>
        <taxon>Chelicerata</taxon>
        <taxon>Arachnida</taxon>
        <taxon>Acari</taxon>
        <taxon>Parasitiformes</taxon>
        <taxon>Ixodida</taxon>
        <taxon>Ixodoidea</taxon>
        <taxon>Ixodidae</taxon>
        <taxon>Rhipicephalinae</taxon>
        <taxon>Rhipicephalus</taxon>
        <taxon>Boophilus</taxon>
    </lineage>
</organism>
<feature type="region of interest" description="Disordered" evidence="1">
    <location>
        <begin position="214"/>
        <end position="277"/>
    </location>
</feature>
<evidence type="ECO:0000313" key="2">
    <source>
        <dbReference type="EMBL" id="KAH8028158.1"/>
    </source>
</evidence>
<keyword evidence="3" id="KW-1185">Reference proteome</keyword>
<evidence type="ECO:0000313" key="3">
    <source>
        <dbReference type="Proteomes" id="UP000821866"/>
    </source>
</evidence>
<feature type="region of interest" description="Disordered" evidence="1">
    <location>
        <begin position="481"/>
        <end position="526"/>
    </location>
</feature>
<feature type="compositionally biased region" description="Polar residues" evidence="1">
    <location>
        <begin position="237"/>
        <end position="246"/>
    </location>
</feature>